<name>A0A380A907_9GAMM</name>
<keyword evidence="1 8" id="KW-0121">Carboxypeptidase</keyword>
<organism evidence="11 12">
    <name type="scientific">Shewanella morhuae</name>
    <dbReference type="NCBI Taxonomy" id="365591"/>
    <lineage>
        <taxon>Bacteria</taxon>
        <taxon>Pseudomonadati</taxon>
        <taxon>Pseudomonadota</taxon>
        <taxon>Gammaproteobacteria</taxon>
        <taxon>Alteromonadales</taxon>
        <taxon>Shewanellaceae</taxon>
        <taxon>Shewanella</taxon>
    </lineage>
</organism>
<dbReference type="PANTHER" id="PTHR34217">
    <property type="entry name" value="METAL-DEPENDENT CARBOXYPEPTIDASE"/>
    <property type="match status" value="1"/>
</dbReference>
<dbReference type="Gene3D" id="1.10.1370.30">
    <property type="match status" value="1"/>
</dbReference>
<evidence type="ECO:0000256" key="3">
    <source>
        <dbReference type="ARBA" id="ARBA00022723"/>
    </source>
</evidence>
<dbReference type="AlphaFoldDB" id="A0A380A907"/>
<dbReference type="PANTHER" id="PTHR34217:SF1">
    <property type="entry name" value="CARBOXYPEPTIDASE 1"/>
    <property type="match status" value="1"/>
</dbReference>
<dbReference type="PRINTS" id="PR00998">
    <property type="entry name" value="CRBOXYPTASET"/>
</dbReference>
<evidence type="ECO:0000256" key="8">
    <source>
        <dbReference type="PIRNR" id="PIRNR006615"/>
    </source>
</evidence>
<evidence type="ECO:0000256" key="2">
    <source>
        <dbReference type="ARBA" id="ARBA00022670"/>
    </source>
</evidence>
<keyword evidence="2 8" id="KW-0645">Protease</keyword>
<dbReference type="EC" id="3.4.17.19" evidence="8"/>
<dbReference type="CDD" id="cd06460">
    <property type="entry name" value="M32_Taq"/>
    <property type="match status" value="1"/>
</dbReference>
<dbReference type="PIRSF" id="PIRSF006615">
    <property type="entry name" value="Zn_crbxpep_Taq"/>
    <property type="match status" value="1"/>
</dbReference>
<evidence type="ECO:0000256" key="9">
    <source>
        <dbReference type="PIRSR" id="PIRSR006615-1"/>
    </source>
</evidence>
<sequence length="502" mass="56288">MGTQLKPQVLTPRYNKLTAHFQKISHFEHFSALGDWDQAAMMPIGGGNDRGNAMAELALHIHALKTSDTLAEHLHGAADESLSTEQQANLREMLYQYQQANLVPGCLVQAKTKMAYQCENAWREQRKNNDWQGFKPNLKAVIELAKEEAQIRAKAQNIAPYDALLNKFEPGMTTAKLEQTFGELKDWLPTLIQEVLAKQANEPKLVLNGPFDISAQQALGRDVMAFLGFDFNHGRLDMSSHPFCGGVPSDVRITTRYNEADFSSAIMGIVHETGHARYEQGLPQAWRGQPAGLARSMGIHESQSLFCEMQLGANSAFLRQLQPKIAQHLNCDFSAQELAQHYTRVNPGLIRVDADEVTYPCHILLRFEAEKAFIDGSLTVDDLPDFWSAQMQQLLGINTDGNYRDGCMQDIHWAVGELGYFPSYTLGAMYAAQCRFAMEKALGPIEALIDAGKLESVFQWLSKHIWSKGSLLTTDELIQQATGETLNSQYLERHLRQRYLGI</sequence>
<gene>
    <name evidence="11" type="primary">ypwA</name>
    <name evidence="11" type="ORF">NCTC10736_01926</name>
</gene>
<dbReference type="EMBL" id="UGYV01000001">
    <property type="protein sequence ID" value="SUI76476.1"/>
    <property type="molecule type" value="Genomic_DNA"/>
</dbReference>
<evidence type="ECO:0000256" key="10">
    <source>
        <dbReference type="PIRSR" id="PIRSR006615-2"/>
    </source>
</evidence>
<evidence type="ECO:0000256" key="1">
    <source>
        <dbReference type="ARBA" id="ARBA00022645"/>
    </source>
</evidence>
<keyword evidence="9" id="KW-0862">Zinc</keyword>
<keyword evidence="4 8" id="KW-0378">Hydrolase</keyword>
<dbReference type="InterPro" id="IPR001333">
    <property type="entry name" value="Peptidase_M32_Taq"/>
</dbReference>
<comment type="catalytic activity">
    <reaction evidence="6 8">
        <text>Release of a C-terminal amino acid with broad specificity, except for -Pro.</text>
        <dbReference type="EC" id="3.4.17.19"/>
    </reaction>
</comment>
<dbReference type="GO" id="GO:0008270">
    <property type="term" value="F:zinc ion binding"/>
    <property type="evidence" value="ECO:0007669"/>
    <property type="project" value="UniProtKB-ARBA"/>
</dbReference>
<evidence type="ECO:0000256" key="5">
    <source>
        <dbReference type="ARBA" id="ARBA00023049"/>
    </source>
</evidence>
<dbReference type="Pfam" id="PF02074">
    <property type="entry name" value="Peptidase_M32"/>
    <property type="match status" value="1"/>
</dbReference>
<keyword evidence="5 8" id="KW-0482">Metalloprotease</keyword>
<dbReference type="GO" id="GO:0004181">
    <property type="term" value="F:metallocarboxypeptidase activity"/>
    <property type="evidence" value="ECO:0007669"/>
    <property type="project" value="UniProtKB-UniRule"/>
</dbReference>
<keyword evidence="3 8" id="KW-0479">Metal-binding</keyword>
<dbReference type="FunFam" id="1.10.1370.30:FF:000003">
    <property type="entry name" value="Thermostable carboxypeptidase 1"/>
    <property type="match status" value="1"/>
</dbReference>
<evidence type="ECO:0000256" key="4">
    <source>
        <dbReference type="ARBA" id="ARBA00022801"/>
    </source>
</evidence>
<reference evidence="11 12" key="1">
    <citation type="submission" date="2018-06" db="EMBL/GenBank/DDBJ databases">
        <authorList>
            <consortium name="Pathogen Informatics"/>
            <person name="Doyle S."/>
        </authorList>
    </citation>
    <scope>NUCLEOTIDE SEQUENCE [LARGE SCALE GENOMIC DNA]</scope>
    <source>
        <strain evidence="11 12">NCTC10736</strain>
    </source>
</reference>
<dbReference type="Proteomes" id="UP000255061">
    <property type="component" value="Unassembled WGS sequence"/>
</dbReference>
<protein>
    <recommendedName>
        <fullName evidence="8">Metal-dependent carboxypeptidase</fullName>
        <ecNumber evidence="8">3.4.17.19</ecNumber>
    </recommendedName>
</protein>
<dbReference type="RefSeq" id="WP_115406097.1">
    <property type="nucleotide sequence ID" value="NZ_UGYV01000001.1"/>
</dbReference>
<accession>A0A380A907</accession>
<feature type="binding site" evidence="9">
    <location>
        <position position="301"/>
    </location>
    <ligand>
        <name>Zn(2+)</name>
        <dbReference type="ChEBI" id="CHEBI:29105"/>
        <note>catalytic</note>
    </ligand>
</feature>
<feature type="binding site" evidence="9">
    <location>
        <position position="275"/>
    </location>
    <ligand>
        <name>Zn(2+)</name>
        <dbReference type="ChEBI" id="CHEBI:29105"/>
        <note>catalytic</note>
    </ligand>
</feature>
<evidence type="ECO:0000313" key="12">
    <source>
        <dbReference type="Proteomes" id="UP000255061"/>
    </source>
</evidence>
<feature type="binding site" evidence="9">
    <location>
        <position position="271"/>
    </location>
    <ligand>
        <name>Zn(2+)</name>
        <dbReference type="ChEBI" id="CHEBI:29105"/>
        <note>catalytic</note>
    </ligand>
</feature>
<comment type="similarity">
    <text evidence="7 8">Belongs to the peptidase M32 family.</text>
</comment>
<evidence type="ECO:0000256" key="6">
    <source>
        <dbReference type="ARBA" id="ARBA00052755"/>
    </source>
</evidence>
<dbReference type="GO" id="GO:0006508">
    <property type="term" value="P:proteolysis"/>
    <property type="evidence" value="ECO:0007669"/>
    <property type="project" value="UniProtKB-UniRule"/>
</dbReference>
<feature type="active site" description="Proton donor/acceptor" evidence="10">
    <location>
        <position position="272"/>
    </location>
</feature>
<dbReference type="SUPFAM" id="SSF55486">
    <property type="entry name" value="Metalloproteases ('zincins'), catalytic domain"/>
    <property type="match status" value="1"/>
</dbReference>
<evidence type="ECO:0000256" key="7">
    <source>
        <dbReference type="ARBA" id="ARBA00061580"/>
    </source>
</evidence>
<comment type="function">
    <text evidence="8">Broad specificity carboxypetidase that releases amino acids sequentially from the C-terminus, including neutral, aromatic, polar and basic residues.</text>
</comment>
<dbReference type="PROSITE" id="PS52034">
    <property type="entry name" value="PEPTIDASE_M32"/>
    <property type="match status" value="1"/>
</dbReference>
<proteinExistence type="inferred from homology"/>
<evidence type="ECO:0000313" key="11">
    <source>
        <dbReference type="EMBL" id="SUI76476.1"/>
    </source>
</evidence>
<comment type="cofactor">
    <cofactor evidence="9">
        <name>Zn(2+)</name>
        <dbReference type="ChEBI" id="CHEBI:29105"/>
    </cofactor>
    <text evidence="9">Binds 1 zinc ion per subunit.</text>
</comment>